<proteinExistence type="predicted"/>
<dbReference type="Pfam" id="PF10074">
    <property type="entry name" value="RovC_DNA-bd"/>
    <property type="match status" value="1"/>
</dbReference>
<evidence type="ECO:0000313" key="3">
    <source>
        <dbReference type="Proteomes" id="UP001169764"/>
    </source>
</evidence>
<keyword evidence="3" id="KW-1185">Reference proteome</keyword>
<comment type="caution">
    <text evidence="2">The sequence shown here is derived from an EMBL/GenBank/DDBJ whole genome shotgun (WGS) entry which is preliminary data.</text>
</comment>
<evidence type="ECO:0000259" key="1">
    <source>
        <dbReference type="Pfam" id="PF10074"/>
    </source>
</evidence>
<gene>
    <name evidence="2" type="ORF">Q4F19_17290</name>
</gene>
<dbReference type="Proteomes" id="UP001169764">
    <property type="component" value="Unassembled WGS sequence"/>
</dbReference>
<reference evidence="2" key="1">
    <citation type="submission" date="2023-07" db="EMBL/GenBank/DDBJ databases">
        <authorList>
            <person name="Kim M."/>
        </authorList>
    </citation>
    <scope>NUCLEOTIDE SEQUENCE</scope>
    <source>
        <strain evidence="2">BIUV-7</strain>
    </source>
</reference>
<name>A0ABT8YEP8_9SPHN</name>
<feature type="domain" description="T6SS Transcription factor RovC-like DNA binding" evidence="1">
    <location>
        <begin position="58"/>
        <end position="153"/>
    </location>
</feature>
<sequence>MAQLAPWLSIITDTTGSEHAVLSDGWRRIRIDVSAGSLLGEGPVMLHYDVAGVETAIAPLLTLRRLLHLCRYRRFGRALFPADRRMDRWLSVLRTHDALADGASQYEIACALFGESRIDREWRQSADALRSRVRRMVREARHFAGGGYRSLMRRSDPSP</sequence>
<dbReference type="EMBL" id="JAUOTP010000009">
    <property type="protein sequence ID" value="MDO6416144.1"/>
    <property type="molecule type" value="Genomic_DNA"/>
</dbReference>
<evidence type="ECO:0000313" key="2">
    <source>
        <dbReference type="EMBL" id="MDO6416144.1"/>
    </source>
</evidence>
<accession>A0ABT8YEP8</accession>
<dbReference type="InterPro" id="IPR018754">
    <property type="entry name" value="RovC-like_DNA-bd"/>
</dbReference>
<dbReference type="RefSeq" id="WP_303545221.1">
    <property type="nucleotide sequence ID" value="NZ_JAUOTP010000009.1"/>
</dbReference>
<organism evidence="2 3">
    <name type="scientific">Sphingomonas natans</name>
    <dbReference type="NCBI Taxonomy" id="3063330"/>
    <lineage>
        <taxon>Bacteria</taxon>
        <taxon>Pseudomonadati</taxon>
        <taxon>Pseudomonadota</taxon>
        <taxon>Alphaproteobacteria</taxon>
        <taxon>Sphingomonadales</taxon>
        <taxon>Sphingomonadaceae</taxon>
        <taxon>Sphingomonas</taxon>
    </lineage>
</organism>
<protein>
    <submittedName>
        <fullName evidence="2">DUF2285 domain-containing protein</fullName>
    </submittedName>
</protein>